<dbReference type="GO" id="GO:0045892">
    <property type="term" value="P:negative regulation of DNA-templated transcription"/>
    <property type="evidence" value="ECO:0007669"/>
    <property type="project" value="UniProtKB-UniRule"/>
</dbReference>
<dbReference type="GO" id="GO:0005634">
    <property type="term" value="C:nucleus"/>
    <property type="evidence" value="ECO:0007669"/>
    <property type="project" value="UniProtKB-SubCell"/>
</dbReference>
<feature type="compositionally biased region" description="Low complexity" evidence="7">
    <location>
        <begin position="170"/>
        <end position="191"/>
    </location>
</feature>
<sequence>MKFPFPFKSNEITVAGGGGGASSWSWPSCATSPRTLSFRADNFYKTISPAYDLDGAADPHQHEAPNPESAVVSGLRSERLFFEPGATSSALAEAETEGGERASAAAVAMDSRDPFLDFRASMAEMMEAGGERDWGFLEELLEWYLRVNDASNHGYIIGAFVDLLMDEDSSSSSSSSSAATNSFSSFSSSSA</sequence>
<evidence type="ECO:0000256" key="6">
    <source>
        <dbReference type="RuleBase" id="RU367028"/>
    </source>
</evidence>
<evidence type="ECO:0000259" key="8">
    <source>
        <dbReference type="PROSITE" id="PS51754"/>
    </source>
</evidence>
<keyword evidence="4 6" id="KW-0804">Transcription</keyword>
<protein>
    <recommendedName>
        <fullName evidence="6">Transcription repressor</fullName>
    </recommendedName>
    <alternativeName>
        <fullName evidence="6">Ovate family protein</fullName>
    </alternativeName>
</protein>
<evidence type="ECO:0000313" key="10">
    <source>
        <dbReference type="Proteomes" id="UP001567538"/>
    </source>
</evidence>
<organism evidence="9 10">
    <name type="scientific">Salvia divinorum</name>
    <name type="common">Maria pastora</name>
    <name type="synonym">Diviner's sage</name>
    <dbReference type="NCBI Taxonomy" id="28513"/>
    <lineage>
        <taxon>Eukaryota</taxon>
        <taxon>Viridiplantae</taxon>
        <taxon>Streptophyta</taxon>
        <taxon>Embryophyta</taxon>
        <taxon>Tracheophyta</taxon>
        <taxon>Spermatophyta</taxon>
        <taxon>Magnoliopsida</taxon>
        <taxon>eudicotyledons</taxon>
        <taxon>Gunneridae</taxon>
        <taxon>Pentapetalae</taxon>
        <taxon>asterids</taxon>
        <taxon>lamiids</taxon>
        <taxon>Lamiales</taxon>
        <taxon>Lamiaceae</taxon>
        <taxon>Nepetoideae</taxon>
        <taxon>Mentheae</taxon>
        <taxon>Salviinae</taxon>
        <taxon>Salvia</taxon>
        <taxon>Salvia subgen. Calosphace</taxon>
    </lineage>
</organism>
<comment type="subcellular location">
    <subcellularLocation>
        <location evidence="1 6">Nucleus</location>
    </subcellularLocation>
</comment>
<dbReference type="PANTHER" id="PTHR33057">
    <property type="entry name" value="TRANSCRIPTION REPRESSOR OFP7-RELATED"/>
    <property type="match status" value="1"/>
</dbReference>
<gene>
    <name evidence="9" type="ORF">AAHA92_01761</name>
</gene>
<reference evidence="9 10" key="1">
    <citation type="submission" date="2024-06" db="EMBL/GenBank/DDBJ databases">
        <title>A chromosome level genome sequence of Diviner's sage (Salvia divinorum).</title>
        <authorList>
            <person name="Ford S.A."/>
            <person name="Ro D.-K."/>
            <person name="Ness R.W."/>
            <person name="Phillips M.A."/>
        </authorList>
    </citation>
    <scope>NUCLEOTIDE SEQUENCE [LARGE SCALE GENOMIC DNA]</scope>
    <source>
        <strain evidence="9">SAF-2024a</strain>
        <tissue evidence="9">Leaf</tissue>
    </source>
</reference>
<keyword evidence="2 6" id="KW-0678">Repressor</keyword>
<dbReference type="PANTHER" id="PTHR33057:SF98">
    <property type="entry name" value="TRANSCRIPTION REPRESSOR OFP18"/>
    <property type="match status" value="1"/>
</dbReference>
<dbReference type="Proteomes" id="UP001567538">
    <property type="component" value="Unassembled WGS sequence"/>
</dbReference>
<evidence type="ECO:0000256" key="4">
    <source>
        <dbReference type="ARBA" id="ARBA00023163"/>
    </source>
</evidence>
<proteinExistence type="predicted"/>
<feature type="region of interest" description="Disordered" evidence="7">
    <location>
        <begin position="168"/>
        <end position="191"/>
    </location>
</feature>
<dbReference type="InterPro" id="IPR006458">
    <property type="entry name" value="Ovate_C"/>
</dbReference>
<dbReference type="EMBL" id="JBEAFC010000002">
    <property type="protein sequence ID" value="KAL1566120.1"/>
    <property type="molecule type" value="Genomic_DNA"/>
</dbReference>
<dbReference type="InterPro" id="IPR038933">
    <property type="entry name" value="Ovate"/>
</dbReference>
<evidence type="ECO:0000256" key="7">
    <source>
        <dbReference type="SAM" id="MobiDB-lite"/>
    </source>
</evidence>
<keyword evidence="3 6" id="KW-0805">Transcription regulation</keyword>
<evidence type="ECO:0000256" key="1">
    <source>
        <dbReference type="ARBA" id="ARBA00004123"/>
    </source>
</evidence>
<evidence type="ECO:0000256" key="2">
    <source>
        <dbReference type="ARBA" id="ARBA00022491"/>
    </source>
</evidence>
<name>A0ABD1ICI3_SALDI</name>
<comment type="caution">
    <text evidence="9">The sequence shown here is derived from an EMBL/GenBank/DDBJ whole genome shotgun (WGS) entry which is preliminary data.</text>
</comment>
<evidence type="ECO:0000256" key="5">
    <source>
        <dbReference type="ARBA" id="ARBA00023242"/>
    </source>
</evidence>
<comment type="function">
    <text evidence="6">Transcriptional repressor that regulates multiple aspects of plant growth and development.</text>
</comment>
<dbReference type="AlphaFoldDB" id="A0ABD1ICI3"/>
<dbReference type="PROSITE" id="PS51754">
    <property type="entry name" value="OVATE"/>
    <property type="match status" value="1"/>
</dbReference>
<feature type="domain" description="OVATE" evidence="8">
    <location>
        <begin position="107"/>
        <end position="166"/>
    </location>
</feature>
<dbReference type="Pfam" id="PF04844">
    <property type="entry name" value="Ovate"/>
    <property type="match status" value="1"/>
</dbReference>
<dbReference type="NCBIfam" id="TIGR01568">
    <property type="entry name" value="A_thal_3678"/>
    <property type="match status" value="1"/>
</dbReference>
<keyword evidence="5 6" id="KW-0539">Nucleus</keyword>
<evidence type="ECO:0000313" key="9">
    <source>
        <dbReference type="EMBL" id="KAL1566120.1"/>
    </source>
</evidence>
<evidence type="ECO:0000256" key="3">
    <source>
        <dbReference type="ARBA" id="ARBA00023015"/>
    </source>
</evidence>
<keyword evidence="10" id="KW-1185">Reference proteome</keyword>
<accession>A0ABD1ICI3</accession>